<keyword evidence="2" id="KW-0808">Transferase</keyword>
<name>A0A6P3VLC3_CLUHA</name>
<keyword evidence="3" id="KW-0694">RNA-binding</keyword>
<feature type="compositionally biased region" description="Polar residues" evidence="4">
    <location>
        <begin position="144"/>
        <end position="158"/>
    </location>
</feature>
<dbReference type="InterPro" id="IPR004114">
    <property type="entry name" value="THUMP_dom"/>
</dbReference>
<dbReference type="InterPro" id="IPR000241">
    <property type="entry name" value="RlmKL-like_Mtase"/>
</dbReference>
<evidence type="ECO:0000313" key="6">
    <source>
        <dbReference type="Proteomes" id="UP000515152"/>
    </source>
</evidence>
<dbReference type="Pfam" id="PF01170">
    <property type="entry name" value="UPF0020"/>
    <property type="match status" value="1"/>
</dbReference>
<evidence type="ECO:0000259" key="5">
    <source>
        <dbReference type="PROSITE" id="PS51165"/>
    </source>
</evidence>
<dbReference type="GO" id="GO:0043527">
    <property type="term" value="C:tRNA methyltransferase complex"/>
    <property type="evidence" value="ECO:0007669"/>
    <property type="project" value="UniProtKB-ARBA"/>
</dbReference>
<dbReference type="SUPFAM" id="SSF143437">
    <property type="entry name" value="THUMP domain-like"/>
    <property type="match status" value="1"/>
</dbReference>
<dbReference type="InterPro" id="IPR029063">
    <property type="entry name" value="SAM-dependent_MTases_sf"/>
</dbReference>
<dbReference type="GO" id="GO:0016423">
    <property type="term" value="F:tRNA (guanine) methyltransferase activity"/>
    <property type="evidence" value="ECO:0007669"/>
    <property type="project" value="TreeGrafter"/>
</dbReference>
<keyword evidence="2" id="KW-0489">Methyltransferase</keyword>
<dbReference type="GO" id="GO:0030488">
    <property type="term" value="P:tRNA methylation"/>
    <property type="evidence" value="ECO:0007669"/>
    <property type="project" value="TreeGrafter"/>
</dbReference>
<dbReference type="AlphaFoldDB" id="A0A6P3VLC3"/>
<dbReference type="Proteomes" id="UP000515152">
    <property type="component" value="Chromosome 13"/>
</dbReference>
<dbReference type="GeneID" id="105893462"/>
<dbReference type="SMART" id="SM00981">
    <property type="entry name" value="THUMP"/>
    <property type="match status" value="1"/>
</dbReference>
<feature type="region of interest" description="Disordered" evidence="4">
    <location>
        <begin position="403"/>
        <end position="425"/>
    </location>
</feature>
<reference evidence="7" key="1">
    <citation type="submission" date="2025-08" db="UniProtKB">
        <authorList>
            <consortium name="RefSeq"/>
        </authorList>
    </citation>
    <scope>IDENTIFICATION</scope>
</reference>
<dbReference type="RefSeq" id="XP_012675340.2">
    <property type="nucleotide sequence ID" value="XM_012819886.3"/>
</dbReference>
<dbReference type="KEGG" id="char:105893462"/>
<proteinExistence type="inferred from homology"/>
<dbReference type="SUPFAM" id="SSF53335">
    <property type="entry name" value="S-adenosyl-L-methionine-dependent methyltransferases"/>
    <property type="match status" value="1"/>
</dbReference>
<evidence type="ECO:0000256" key="1">
    <source>
        <dbReference type="ARBA" id="ARBA00008361"/>
    </source>
</evidence>
<dbReference type="GO" id="GO:0003723">
    <property type="term" value="F:RNA binding"/>
    <property type="evidence" value="ECO:0007669"/>
    <property type="project" value="UniProtKB-UniRule"/>
</dbReference>
<dbReference type="Gene3D" id="3.40.50.150">
    <property type="entry name" value="Vaccinia Virus protein VP39"/>
    <property type="match status" value="1"/>
</dbReference>
<dbReference type="CDD" id="cd02440">
    <property type="entry name" value="AdoMet_MTases"/>
    <property type="match status" value="1"/>
</dbReference>
<feature type="compositionally biased region" description="Basic and acidic residues" evidence="4">
    <location>
        <begin position="126"/>
        <end position="143"/>
    </location>
</feature>
<dbReference type="OrthoDB" id="2013972at2759"/>
<organism evidence="6 7">
    <name type="scientific">Clupea harengus</name>
    <name type="common">Atlantic herring</name>
    <dbReference type="NCBI Taxonomy" id="7950"/>
    <lineage>
        <taxon>Eukaryota</taxon>
        <taxon>Metazoa</taxon>
        <taxon>Chordata</taxon>
        <taxon>Craniata</taxon>
        <taxon>Vertebrata</taxon>
        <taxon>Euteleostomi</taxon>
        <taxon>Actinopterygii</taxon>
        <taxon>Neopterygii</taxon>
        <taxon>Teleostei</taxon>
        <taxon>Clupei</taxon>
        <taxon>Clupeiformes</taxon>
        <taxon>Clupeoidei</taxon>
        <taxon>Clupeidae</taxon>
        <taxon>Clupea</taxon>
    </lineage>
</organism>
<comment type="similarity">
    <text evidence="1">Belongs to the methyltransferase superfamily.</text>
</comment>
<dbReference type="Pfam" id="PF02926">
    <property type="entry name" value="THUMP"/>
    <property type="match status" value="1"/>
</dbReference>
<dbReference type="PANTHER" id="PTHR14911:SF1">
    <property type="entry name" value="THUMP DOMAIN-CONTAINING PROTEIN 2"/>
    <property type="match status" value="1"/>
</dbReference>
<dbReference type="CDD" id="cd11715">
    <property type="entry name" value="THUMP_AdoMetMT"/>
    <property type="match status" value="1"/>
</dbReference>
<evidence type="ECO:0000256" key="4">
    <source>
        <dbReference type="SAM" id="MobiDB-lite"/>
    </source>
</evidence>
<dbReference type="FunFam" id="3.40.50.150:FF:000073">
    <property type="entry name" value="THUMP domain containing 3"/>
    <property type="match status" value="1"/>
</dbReference>
<feature type="region of interest" description="Disordered" evidence="4">
    <location>
        <begin position="120"/>
        <end position="161"/>
    </location>
</feature>
<accession>A0A6P3VLC3</accession>
<evidence type="ECO:0000313" key="7">
    <source>
        <dbReference type="RefSeq" id="XP_012675340.2"/>
    </source>
</evidence>
<gene>
    <name evidence="7" type="primary">thumpd2</name>
</gene>
<dbReference type="Gene3D" id="3.30.2130.30">
    <property type="match status" value="1"/>
</dbReference>
<feature type="domain" description="THUMP" evidence="5">
    <location>
        <begin position="105"/>
        <end position="219"/>
    </location>
</feature>
<evidence type="ECO:0000256" key="3">
    <source>
        <dbReference type="PROSITE-ProRule" id="PRU00529"/>
    </source>
</evidence>
<dbReference type="CTD" id="80745"/>
<evidence type="ECO:0000256" key="2">
    <source>
        <dbReference type="ARBA" id="ARBA00022603"/>
    </source>
</evidence>
<keyword evidence="6" id="KW-1185">Reference proteome</keyword>
<dbReference type="PANTHER" id="PTHR14911">
    <property type="entry name" value="THUMP DOMAIN-CONTAINING"/>
    <property type="match status" value="1"/>
</dbReference>
<sequence>MDSAVIKDSYQCVRYFCTTGSGLEPFLVEEVKRKLSASDVELISGRVFFSTDAAVESISQLKSAERLFILLHRSPPIRAPVSQAKAASVVQQSIVGDPEVWEGALCTWSRLKTRLTGIKMTRKRKREEEEHTEAQGGHSRDIQSDTSGLQTDSEQQKPTFRVSCRSSGALARRFSPQDMSRLIGSAITKQLNWRADLKTPDLEVNVYLSDDHCVVGILLSSQPLAKRSYMKHTGLRSTVAWAMASVSNIKEGAVIIDPMCGVGTILLEAAQECPNACFFGLDSDVGQLQKATENMEFAQLQGRVQLLQASAMGIPLPSGSVDVVVCDVPFGRKFSCGSSMAAALPEIVKEMERVLCVGGSLVLLVSLQLSTLLKKRIPKDAPAPHTPSSTRCPASDALLSSETHTCATSTHHGDARPSDRTAPQPFFSLQTNSFHKVGLGNTDAIIHTYTKTRGL</sequence>
<dbReference type="PROSITE" id="PS51165">
    <property type="entry name" value="THUMP"/>
    <property type="match status" value="1"/>
</dbReference>
<protein>
    <submittedName>
        <fullName evidence="7">THUMP domain-containing protein 2</fullName>
    </submittedName>
</protein>